<dbReference type="EMBL" id="HACA01026872">
    <property type="protein sequence ID" value="CDW44233.1"/>
    <property type="molecule type" value="Transcribed_RNA"/>
</dbReference>
<dbReference type="AlphaFoldDB" id="A0A0K2V138"/>
<reference evidence="2" key="1">
    <citation type="submission" date="2014-05" db="EMBL/GenBank/DDBJ databases">
        <authorList>
            <person name="Chronopoulou M."/>
        </authorList>
    </citation>
    <scope>NUCLEOTIDE SEQUENCE</scope>
    <source>
        <tissue evidence="2">Whole organism</tissue>
    </source>
</reference>
<evidence type="ECO:0000313" key="2">
    <source>
        <dbReference type="EMBL" id="CDW44233.1"/>
    </source>
</evidence>
<feature type="non-terminal residue" evidence="2">
    <location>
        <position position="41"/>
    </location>
</feature>
<keyword evidence="1" id="KW-0472">Membrane</keyword>
<sequence>MILLVRQSMANGRMKWLALLPFEPLLCFFYFIIIIFIILVT</sequence>
<accession>A0A0K2V138</accession>
<keyword evidence="1" id="KW-1133">Transmembrane helix</keyword>
<name>A0A0K2V138_LEPSM</name>
<organism evidence="2">
    <name type="scientific">Lepeophtheirus salmonis</name>
    <name type="common">Salmon louse</name>
    <name type="synonym">Caligus salmonis</name>
    <dbReference type="NCBI Taxonomy" id="72036"/>
    <lineage>
        <taxon>Eukaryota</taxon>
        <taxon>Metazoa</taxon>
        <taxon>Ecdysozoa</taxon>
        <taxon>Arthropoda</taxon>
        <taxon>Crustacea</taxon>
        <taxon>Multicrustacea</taxon>
        <taxon>Hexanauplia</taxon>
        <taxon>Copepoda</taxon>
        <taxon>Siphonostomatoida</taxon>
        <taxon>Caligidae</taxon>
        <taxon>Lepeophtheirus</taxon>
    </lineage>
</organism>
<proteinExistence type="predicted"/>
<evidence type="ECO:0000256" key="1">
    <source>
        <dbReference type="SAM" id="Phobius"/>
    </source>
</evidence>
<protein>
    <submittedName>
        <fullName evidence="2">Uncharacterized protein</fullName>
    </submittedName>
</protein>
<keyword evidence="1" id="KW-0812">Transmembrane</keyword>
<feature type="transmembrane region" description="Helical" evidence="1">
    <location>
        <begin position="16"/>
        <end position="40"/>
    </location>
</feature>